<feature type="transmembrane region" description="Helical" evidence="8">
    <location>
        <begin position="70"/>
        <end position="91"/>
    </location>
</feature>
<dbReference type="Proteomes" id="UP000035057">
    <property type="component" value="Unassembled WGS sequence"/>
</dbReference>
<reference evidence="9 10" key="1">
    <citation type="submission" date="2012-12" db="EMBL/GenBank/DDBJ databases">
        <title>Genome assembly of Marinobacter sp. AK21.</title>
        <authorList>
            <person name="Khatri I."/>
            <person name="Kumar R."/>
            <person name="Vaidya B."/>
            <person name="Subramanian S."/>
            <person name="Pinnaka A."/>
        </authorList>
    </citation>
    <scope>NUCLEOTIDE SEQUENCE [LARGE SCALE GENOMIC DNA]</scope>
    <source>
        <strain evidence="9 10">AK21</strain>
    </source>
</reference>
<comment type="subcellular location">
    <subcellularLocation>
        <location evidence="1">Cell membrane</location>
        <topology evidence="1">Multi-pass membrane protein</topology>
    </subcellularLocation>
</comment>
<keyword evidence="6 8" id="KW-0472">Membrane</keyword>
<dbReference type="STRING" id="1137280.D777_01797"/>
<dbReference type="GO" id="GO:0005886">
    <property type="term" value="C:plasma membrane"/>
    <property type="evidence" value="ECO:0007669"/>
    <property type="project" value="UniProtKB-SubCell"/>
</dbReference>
<evidence type="ECO:0000256" key="5">
    <source>
        <dbReference type="ARBA" id="ARBA00022989"/>
    </source>
</evidence>
<feature type="transmembrane region" description="Helical" evidence="8">
    <location>
        <begin position="26"/>
        <end position="49"/>
    </location>
</feature>
<dbReference type="RefSeq" id="WP_036130386.1">
    <property type="nucleotide sequence ID" value="NZ_ANIE01000005.1"/>
</dbReference>
<name>A0A072N3A6_9GAMM</name>
<evidence type="ECO:0000256" key="1">
    <source>
        <dbReference type="ARBA" id="ARBA00004651"/>
    </source>
</evidence>
<dbReference type="PATRIC" id="fig|1137280.3.peg.1613"/>
<evidence type="ECO:0000256" key="8">
    <source>
        <dbReference type="SAM" id="Phobius"/>
    </source>
</evidence>
<comment type="caution">
    <text evidence="9">The sequence shown here is derived from an EMBL/GenBank/DDBJ whole genome shotgun (WGS) entry which is preliminary data.</text>
</comment>
<dbReference type="OrthoDB" id="9799219at2"/>
<dbReference type="InterPro" id="IPR050601">
    <property type="entry name" value="CPA3_antiporter_subunitC"/>
</dbReference>
<dbReference type="AlphaFoldDB" id="A0A072N3A6"/>
<feature type="compositionally biased region" description="Basic and acidic residues" evidence="7">
    <location>
        <begin position="102"/>
        <end position="123"/>
    </location>
</feature>
<dbReference type="PANTHER" id="PTHR34583:SF2">
    <property type="entry name" value="ANTIPORTER SUBUNIT MNHC2-RELATED"/>
    <property type="match status" value="1"/>
</dbReference>
<evidence type="ECO:0000313" key="10">
    <source>
        <dbReference type="Proteomes" id="UP000035057"/>
    </source>
</evidence>
<organism evidence="9 10">
    <name type="scientific">Marinobacter nitratireducens</name>
    <dbReference type="NCBI Taxonomy" id="1137280"/>
    <lineage>
        <taxon>Bacteria</taxon>
        <taxon>Pseudomonadati</taxon>
        <taxon>Pseudomonadota</taxon>
        <taxon>Gammaproteobacteria</taxon>
        <taxon>Pseudomonadales</taxon>
        <taxon>Marinobacteraceae</taxon>
        <taxon>Marinobacter</taxon>
    </lineage>
</organism>
<evidence type="ECO:0000256" key="7">
    <source>
        <dbReference type="SAM" id="MobiDB-lite"/>
    </source>
</evidence>
<keyword evidence="5 8" id="KW-1133">Transmembrane helix</keyword>
<feature type="region of interest" description="Disordered" evidence="7">
    <location>
        <begin position="99"/>
        <end position="123"/>
    </location>
</feature>
<evidence type="ECO:0000313" key="9">
    <source>
        <dbReference type="EMBL" id="KEF31448.1"/>
    </source>
</evidence>
<comment type="similarity">
    <text evidence="2">Belongs to the CPA3 antiporters (TC 2.A.63) subunit C family.</text>
</comment>
<dbReference type="EMBL" id="ANIE01000005">
    <property type="protein sequence ID" value="KEF31448.1"/>
    <property type="molecule type" value="Genomic_DNA"/>
</dbReference>
<dbReference type="NCBIfam" id="NF006573">
    <property type="entry name" value="PRK09094.1"/>
    <property type="match status" value="1"/>
</dbReference>
<evidence type="ECO:0000256" key="6">
    <source>
        <dbReference type="ARBA" id="ARBA00023136"/>
    </source>
</evidence>
<evidence type="ECO:0000256" key="4">
    <source>
        <dbReference type="ARBA" id="ARBA00022692"/>
    </source>
</evidence>
<dbReference type="Gene3D" id="1.10.287.3510">
    <property type="match status" value="1"/>
</dbReference>
<protein>
    <submittedName>
        <fullName evidence="9">Na(+) H(+) antiporter subunit C</fullName>
    </submittedName>
</protein>
<proteinExistence type="inferred from homology"/>
<evidence type="ECO:0000256" key="3">
    <source>
        <dbReference type="ARBA" id="ARBA00022475"/>
    </source>
</evidence>
<evidence type="ECO:0000256" key="2">
    <source>
        <dbReference type="ARBA" id="ARBA00010388"/>
    </source>
</evidence>
<dbReference type="Pfam" id="PF00420">
    <property type="entry name" value="Oxidored_q2"/>
    <property type="match status" value="1"/>
</dbReference>
<keyword evidence="3" id="KW-1003">Cell membrane</keyword>
<keyword evidence="4 8" id="KW-0812">Transmembrane</keyword>
<sequence>MELLFALTIGVLTSSGVYLLLRARTFPVVVGLTLLSYAVNLFLFSTGRLATGGQPIIGSTASYSDPLPQALVLTAIVIGFAMTAFVVVLSLRNLADNDDDHVDGHQGEDNETQLTREKEVTGK</sequence>
<gene>
    <name evidence="9" type="ORF">D777_01797</name>
</gene>
<accession>A0A072N3A6</accession>
<dbReference type="InterPro" id="IPR039428">
    <property type="entry name" value="NUOK/Mnh_C1-like"/>
</dbReference>
<keyword evidence="10" id="KW-1185">Reference proteome</keyword>
<dbReference type="PANTHER" id="PTHR34583">
    <property type="entry name" value="ANTIPORTER SUBUNIT MNHC2-RELATED"/>
    <property type="match status" value="1"/>
</dbReference>